<comment type="caution">
    <text evidence="1">The sequence shown here is derived from an EMBL/GenBank/DDBJ whole genome shotgun (WGS) entry which is preliminary data.</text>
</comment>
<dbReference type="PATRIC" id="fig|1631356.3.peg.926"/>
<dbReference type="InterPro" id="IPR029058">
    <property type="entry name" value="AB_hydrolase_fold"/>
</dbReference>
<evidence type="ECO:0000313" key="1">
    <source>
        <dbReference type="EMBL" id="KNX36640.1"/>
    </source>
</evidence>
<name>A0A0L6CGD6_9MICO</name>
<dbReference type="InterPro" id="IPR000801">
    <property type="entry name" value="Esterase-like"/>
</dbReference>
<dbReference type="SUPFAM" id="SSF53474">
    <property type="entry name" value="alpha/beta-Hydrolases"/>
    <property type="match status" value="1"/>
</dbReference>
<evidence type="ECO:0000313" key="2">
    <source>
        <dbReference type="Proteomes" id="UP000037397"/>
    </source>
</evidence>
<accession>A0A0L6CGD6</accession>
<proteinExistence type="predicted"/>
<organism evidence="1 2">
    <name type="scientific">Luteipulveratus halotolerans</name>
    <dbReference type="NCBI Taxonomy" id="1631356"/>
    <lineage>
        <taxon>Bacteria</taxon>
        <taxon>Bacillati</taxon>
        <taxon>Actinomycetota</taxon>
        <taxon>Actinomycetes</taxon>
        <taxon>Micrococcales</taxon>
        <taxon>Dermacoccaceae</taxon>
        <taxon>Luteipulveratus</taxon>
    </lineage>
</organism>
<dbReference type="OrthoDB" id="9775130at2"/>
<keyword evidence="2" id="KW-1185">Reference proteome</keyword>
<protein>
    <submittedName>
        <fullName evidence="1">Esterase</fullName>
    </submittedName>
</protein>
<gene>
    <name evidence="1" type="ORF">VV01_04910</name>
</gene>
<dbReference type="EMBL" id="LAIR01000002">
    <property type="protein sequence ID" value="KNX36640.1"/>
    <property type="molecule type" value="Genomic_DNA"/>
</dbReference>
<dbReference type="STRING" id="1631356.VV01_04910"/>
<dbReference type="Proteomes" id="UP000037397">
    <property type="component" value="Unassembled WGS sequence"/>
</dbReference>
<reference evidence="2" key="1">
    <citation type="submission" date="2015-03" db="EMBL/GenBank/DDBJ databases">
        <title>Luteipulveratus halotolerans sp. nov., a novel actinobacterium (Dermacoccaceae) from Sarawak, Malaysia.</title>
        <authorList>
            <person name="Juboi H."/>
            <person name="Basik A."/>
            <person name="Shamsul S.S."/>
            <person name="Arnold P."/>
            <person name="Schmitt E.K."/>
            <person name="Sanglier J.-J."/>
            <person name="Yeo T."/>
        </authorList>
    </citation>
    <scope>NUCLEOTIDE SEQUENCE [LARGE SCALE GENOMIC DNA]</scope>
    <source>
        <strain evidence="2">C296001</strain>
    </source>
</reference>
<dbReference type="Gene3D" id="3.40.50.1820">
    <property type="entry name" value="alpha/beta hydrolase"/>
    <property type="match status" value="1"/>
</dbReference>
<dbReference type="AlphaFoldDB" id="A0A0L6CGD6"/>
<dbReference type="Pfam" id="PF00756">
    <property type="entry name" value="Esterase"/>
    <property type="match status" value="1"/>
</dbReference>
<sequence length="248" mass="27330">MAGQRVDLPVPGRDASLGVIRHGHYGRPVLVFPSEGGRAEDFVRHGMLGAVANLVEQGRVTLFCVDSADRTTWSDRSVPSEERARRHHDYTRWLEKSAMPWIAGELGGQHELITLGTSMGAYHAVDFALTHADIAPLAIGLSGSYDVTAWHGWGDRGDATYFANPTDYVTGMHGAHLDWIRSRVSVLLVAGQGPLEAAPAQALPSSKKFADLLADKGIPHQLDVWGPDVEHDWPWWHRQTAHHLPRFC</sequence>